<dbReference type="EMBL" id="CP065047">
    <property type="protein sequence ID" value="QPI37884.1"/>
    <property type="molecule type" value="Genomic_DNA"/>
</dbReference>
<name>A0AAX1J8P1_9MYCO</name>
<dbReference type="Proteomes" id="UP000465306">
    <property type="component" value="Unassembled WGS sequence"/>
</dbReference>
<dbReference type="KEGG" id="mku:I2456_27200"/>
<evidence type="ECO:0000313" key="3">
    <source>
        <dbReference type="EMBL" id="QPI37884.1"/>
    </source>
</evidence>
<dbReference type="AlphaFoldDB" id="A0AAX1J8P1"/>
<evidence type="ECO:0000313" key="2">
    <source>
        <dbReference type="EMBL" id="GFG65794.1"/>
    </source>
</evidence>
<dbReference type="Proteomes" id="UP000663583">
    <property type="component" value="Chromosome"/>
</dbReference>
<organism evidence="3 5">
    <name type="scientific">Mycobacterium kubicae</name>
    <dbReference type="NCBI Taxonomy" id="120959"/>
    <lineage>
        <taxon>Bacteria</taxon>
        <taxon>Bacillati</taxon>
        <taxon>Actinomycetota</taxon>
        <taxon>Actinomycetes</taxon>
        <taxon>Mycobacteriales</taxon>
        <taxon>Mycobacteriaceae</taxon>
        <taxon>Mycobacterium</taxon>
        <taxon>Mycobacterium simiae complex</taxon>
    </lineage>
</organism>
<reference evidence="2 4" key="1">
    <citation type="journal article" date="2019" name="Emerg. Microbes Infect.">
        <title>Comprehensive subspecies identification of 175 nontuberculous mycobacteria species based on 7547 genomic profiles.</title>
        <authorList>
            <person name="Matsumoto Y."/>
            <person name="Kinjo T."/>
            <person name="Motooka D."/>
            <person name="Nabeya D."/>
            <person name="Jung N."/>
            <person name="Uechi K."/>
            <person name="Horii T."/>
            <person name="Iida T."/>
            <person name="Fujita J."/>
            <person name="Nakamura S."/>
        </authorList>
    </citation>
    <scope>NUCLEOTIDE SEQUENCE [LARGE SCALE GENOMIC DNA]</scope>
    <source>
        <strain evidence="2 4">JCM 13573</strain>
    </source>
</reference>
<reference evidence="2" key="2">
    <citation type="submission" date="2020-02" db="EMBL/GenBank/DDBJ databases">
        <authorList>
            <person name="Matsumoto Y."/>
            <person name="Kinjo T."/>
            <person name="Motooka D."/>
            <person name="Nabeya D."/>
            <person name="Jung N."/>
            <person name="Uechi K."/>
            <person name="Horii T."/>
            <person name="Iida T."/>
            <person name="Fujita J."/>
            <person name="Nakamura S."/>
        </authorList>
    </citation>
    <scope>NUCLEOTIDE SEQUENCE</scope>
    <source>
        <strain evidence="2">JCM 13573</strain>
    </source>
</reference>
<dbReference type="RefSeq" id="WP_085074931.1">
    <property type="nucleotide sequence ID" value="NZ_BLKU01000005.1"/>
</dbReference>
<proteinExistence type="predicted"/>
<sequence>MGLPWVRLDTQFPSNPKVLALVEEKKFRPLFVYVSSLAYAGAHGTDGFLPAASLPFLHATKADAKVLVDVGLWDPAGNGWEVHDWAEFQPSTAETQERKKRAIDAARKAANVRWHGNGNAESA</sequence>
<accession>A0AAX1J8P1</accession>
<gene>
    <name evidence="3" type="ORF">I2456_27200</name>
    <name evidence="2" type="ORF">MKUB_32840</name>
</gene>
<keyword evidence="4" id="KW-1185">Reference proteome</keyword>
<evidence type="ECO:0000256" key="1">
    <source>
        <dbReference type="SAM" id="MobiDB-lite"/>
    </source>
</evidence>
<evidence type="ECO:0000313" key="4">
    <source>
        <dbReference type="Proteomes" id="UP000465306"/>
    </source>
</evidence>
<feature type="region of interest" description="Disordered" evidence="1">
    <location>
        <begin position="91"/>
        <end position="123"/>
    </location>
</feature>
<reference evidence="3" key="3">
    <citation type="submission" date="2020-11" db="EMBL/GenBank/DDBJ databases">
        <title>Intraspecies plasmid and genomic variation of Mycobacterium kubicae revealed by the complete genome sequences of two clinical isolates.</title>
        <authorList>
            <person name="Hendrix J.R."/>
            <person name="Epperson L.E."/>
            <person name="Honda J.R."/>
            <person name="Strong M."/>
        </authorList>
    </citation>
    <scope>NUCLEOTIDE SEQUENCE</scope>
    <source>
        <strain evidence="3">JCM 13573</strain>
    </source>
</reference>
<evidence type="ECO:0000313" key="5">
    <source>
        <dbReference type="Proteomes" id="UP000663583"/>
    </source>
</evidence>
<dbReference type="EMBL" id="BLKU01000005">
    <property type="protein sequence ID" value="GFG65794.1"/>
    <property type="molecule type" value="Genomic_DNA"/>
</dbReference>
<protein>
    <submittedName>
        <fullName evidence="3">Uncharacterized protein</fullName>
    </submittedName>
</protein>